<feature type="compositionally biased region" description="Gly residues" evidence="2">
    <location>
        <begin position="248"/>
        <end position="258"/>
    </location>
</feature>
<feature type="compositionally biased region" description="Low complexity" evidence="2">
    <location>
        <begin position="178"/>
        <end position="188"/>
    </location>
</feature>
<dbReference type="EMBL" id="JACGCI010000006">
    <property type="protein sequence ID" value="KAF6763283.1"/>
    <property type="molecule type" value="Genomic_DNA"/>
</dbReference>
<accession>A0A8H6IFC1</accession>
<keyword evidence="4" id="KW-1185">Reference proteome</keyword>
<sequence length="837" mass="91206">MAPGTRSSPRKPASEPQNKAAPKKKNAREATKPKPAPRKRKEKSTNPTPQAAADTAGPHPLSQAPTDVAGSPFPQPGPPVQLNMQHYINSGPPGPTQMQMQMFPPMNLNTVAPGAYYPTQGQGQHQYGPNNVSYAPHQPYYAHCKHSWYCIHDLAINPVNKVMNMSSNGQWMPGAPGPTGTTPRTVAAKATAPSPQPTAAFGIDPALLKEGPPPAPQPLATAPLDKDNVDNAPLVSPDSQPIPSGEGLELGGETGGSAPGNDQDEDAIQGTNNEDIQESDKDDMNLVQDEGESDGSAVDGAKVIIGRHVSGSNAKYGWINGAGCGNSSVDIARTYEPEKPYPTVDLATRAFKRMAYSVLSKTELVAVRTGSWAYVAIHNPGSTSSFFHYSSPRFRRDHPAGLAVVHKAVSDAMRAMVRGNTRVRTEEADAEQKKLEEALAEKNTALAKMEAQLQSMQSQLDEARKVTPVDELKGLIAAIQNSNNPAAIAILDSLVSMTTLPPGVARYIACASIKGRASVARVGPTVDERIAPPFSRTLLSGERFSQTTMAKLKGTTQLEQLASVCVDAQLLEQKRERSRESSRKAYYKELAAARMRKIRAQKATGHTRKKRINVSQEERAEQRRERSRISSRKHYYKNLSESRKKATARSKRFREKRRSEIPTDGAPTPMGRQVRQRLEEPSQERSPTLSLPRVLTKRRQAKQITTPSPLPSSLPPSSDLTPTFRHLSLPDPDVTPSGSSQASSPTSLPSLTPFPQPGTRRLPRLPPFGEPVPEKTRRVLDGLSDEQRKFLKDVKWDASSLVESRGGITWGAAWDAAYKKQELLWDARHGYSVSYNI</sequence>
<reference evidence="3 4" key="1">
    <citation type="submission" date="2020-07" db="EMBL/GenBank/DDBJ databases">
        <title>Comparative genomics of pyrophilous fungi reveals a link between fire events and developmental genes.</title>
        <authorList>
            <consortium name="DOE Joint Genome Institute"/>
            <person name="Steindorff A.S."/>
            <person name="Carver A."/>
            <person name="Calhoun S."/>
            <person name="Stillman K."/>
            <person name="Liu H."/>
            <person name="Lipzen A."/>
            <person name="Pangilinan J."/>
            <person name="Labutti K."/>
            <person name="Bruns T.D."/>
            <person name="Grigoriev I.V."/>
        </authorList>
    </citation>
    <scope>NUCLEOTIDE SEQUENCE [LARGE SCALE GENOMIC DNA]</scope>
    <source>
        <strain evidence="3 4">CBS 144469</strain>
    </source>
</reference>
<evidence type="ECO:0000313" key="3">
    <source>
        <dbReference type="EMBL" id="KAF6763283.1"/>
    </source>
</evidence>
<feature type="compositionally biased region" description="Basic and acidic residues" evidence="2">
    <location>
        <begin position="616"/>
        <end position="628"/>
    </location>
</feature>
<keyword evidence="1" id="KW-0175">Coiled coil</keyword>
<feature type="coiled-coil region" evidence="1">
    <location>
        <begin position="425"/>
        <end position="466"/>
    </location>
</feature>
<feature type="compositionally biased region" description="Basic residues" evidence="2">
    <location>
        <begin position="599"/>
        <end position="612"/>
    </location>
</feature>
<feature type="region of interest" description="Disordered" evidence="2">
    <location>
        <begin position="599"/>
        <end position="775"/>
    </location>
</feature>
<evidence type="ECO:0000256" key="1">
    <source>
        <dbReference type="SAM" id="Coils"/>
    </source>
</evidence>
<feature type="compositionally biased region" description="Low complexity" evidence="2">
    <location>
        <begin position="736"/>
        <end position="753"/>
    </location>
</feature>
<evidence type="ECO:0000256" key="2">
    <source>
        <dbReference type="SAM" id="MobiDB-lite"/>
    </source>
</evidence>
<organism evidence="3 4">
    <name type="scientific">Ephemerocybe angulata</name>
    <dbReference type="NCBI Taxonomy" id="980116"/>
    <lineage>
        <taxon>Eukaryota</taxon>
        <taxon>Fungi</taxon>
        <taxon>Dikarya</taxon>
        <taxon>Basidiomycota</taxon>
        <taxon>Agaricomycotina</taxon>
        <taxon>Agaricomycetes</taxon>
        <taxon>Agaricomycetidae</taxon>
        <taxon>Agaricales</taxon>
        <taxon>Agaricineae</taxon>
        <taxon>Psathyrellaceae</taxon>
        <taxon>Ephemerocybe</taxon>
    </lineage>
</organism>
<dbReference type="Proteomes" id="UP000521943">
    <property type="component" value="Unassembled WGS sequence"/>
</dbReference>
<comment type="caution">
    <text evidence="3">The sequence shown here is derived from an EMBL/GenBank/DDBJ whole genome shotgun (WGS) entry which is preliminary data.</text>
</comment>
<feature type="region of interest" description="Disordered" evidence="2">
    <location>
        <begin position="1"/>
        <end position="93"/>
    </location>
</feature>
<proteinExistence type="predicted"/>
<protein>
    <submittedName>
        <fullName evidence="3">Uncharacterized protein</fullName>
    </submittedName>
</protein>
<gene>
    <name evidence="3" type="ORF">DFP72DRAFT_1060457</name>
</gene>
<evidence type="ECO:0000313" key="4">
    <source>
        <dbReference type="Proteomes" id="UP000521943"/>
    </source>
</evidence>
<name>A0A8H6IFC1_9AGAR</name>
<feature type="compositionally biased region" description="Basic residues" evidence="2">
    <location>
        <begin position="645"/>
        <end position="656"/>
    </location>
</feature>
<feature type="region of interest" description="Disordered" evidence="2">
    <location>
        <begin position="173"/>
        <end position="281"/>
    </location>
</feature>
<dbReference type="AlphaFoldDB" id="A0A8H6IFC1"/>